<feature type="domain" description="Guanylate kinase-like" evidence="4">
    <location>
        <begin position="1"/>
        <end position="171"/>
    </location>
</feature>
<dbReference type="RefSeq" id="XP_024330959.1">
    <property type="nucleotide sequence ID" value="XM_024474938.1"/>
</dbReference>
<dbReference type="InterPro" id="IPR027417">
    <property type="entry name" value="P-loop_NTPase"/>
</dbReference>
<comment type="caution">
    <text evidence="5">The sequence shown here is derived from an EMBL/GenBank/DDBJ whole genome shotgun (WGS) entry which is preliminary data.</text>
</comment>
<dbReference type="PROSITE" id="PS50052">
    <property type="entry name" value="GUANYLATE_KINASE_2"/>
    <property type="match status" value="1"/>
</dbReference>
<dbReference type="SMR" id="A0A0F9YRL3"/>
<dbReference type="InterPro" id="IPR008144">
    <property type="entry name" value="Guanylate_kin-like_dom"/>
</dbReference>
<proteinExistence type="inferred from homology"/>
<accession>A0A0F9YRL3</accession>
<dbReference type="PANTHER" id="PTHR23117:SF13">
    <property type="entry name" value="GUANYLATE KINASE"/>
    <property type="match status" value="1"/>
</dbReference>
<dbReference type="VEuPathDB" id="MicrosporidiaDB:G9O61_00g007510"/>
<dbReference type="OrthoDB" id="6334211at2759"/>
<dbReference type="InterPro" id="IPR020590">
    <property type="entry name" value="Guanylate_kinase_CS"/>
</dbReference>
<dbReference type="Proteomes" id="UP000034350">
    <property type="component" value="Unassembled WGS sequence"/>
</dbReference>
<evidence type="ECO:0000256" key="3">
    <source>
        <dbReference type="ARBA" id="ARBA00022777"/>
    </source>
</evidence>
<reference evidence="5 6" key="1">
    <citation type="journal article" date="2015" name="Environ. Microbiol.">
        <title>Genome analyses suggest the presence of polyploidy and recent human-driven expansions in eight global populations of the honeybee pathogen Nosema ceranae.</title>
        <authorList>
            <person name="Pelin A."/>
            <person name="Selman M."/>
            <person name="Aris-Brosou S."/>
            <person name="Farinelli L."/>
            <person name="Corradi N."/>
        </authorList>
    </citation>
    <scope>NUCLEOTIDE SEQUENCE [LARGE SCALE GENOMIC DNA]</scope>
    <source>
        <strain evidence="5 6">PA08 1199</strain>
    </source>
</reference>
<dbReference type="SUPFAM" id="SSF52540">
    <property type="entry name" value="P-loop containing nucleoside triphosphate hydrolases"/>
    <property type="match status" value="1"/>
</dbReference>
<dbReference type="PROSITE" id="PS00856">
    <property type="entry name" value="GUANYLATE_KINASE_1"/>
    <property type="match status" value="1"/>
</dbReference>
<dbReference type="EMBL" id="JPQZ01000028">
    <property type="protein sequence ID" value="KKO75217.1"/>
    <property type="molecule type" value="Genomic_DNA"/>
</dbReference>
<dbReference type="Pfam" id="PF00625">
    <property type="entry name" value="Guanylate_kin"/>
    <property type="match status" value="1"/>
</dbReference>
<evidence type="ECO:0000313" key="6">
    <source>
        <dbReference type="Proteomes" id="UP000034350"/>
    </source>
</evidence>
<gene>
    <name evidence="5" type="ORF">AAJ76_2800043203</name>
</gene>
<evidence type="ECO:0000313" key="5">
    <source>
        <dbReference type="EMBL" id="KKO75217.1"/>
    </source>
</evidence>
<dbReference type="PANTHER" id="PTHR23117">
    <property type="entry name" value="GUANYLATE KINASE-RELATED"/>
    <property type="match status" value="1"/>
</dbReference>
<dbReference type="GeneID" id="36319867"/>
<keyword evidence="6" id="KW-1185">Reference proteome</keyword>
<protein>
    <submittedName>
        <fullName evidence="5">Guanylate kinase</fullName>
    </submittedName>
</protein>
<organism evidence="5 6">
    <name type="scientific">Vairimorpha ceranae</name>
    <dbReference type="NCBI Taxonomy" id="40302"/>
    <lineage>
        <taxon>Eukaryota</taxon>
        <taxon>Fungi</taxon>
        <taxon>Fungi incertae sedis</taxon>
        <taxon>Microsporidia</taxon>
        <taxon>Nosematidae</taxon>
        <taxon>Vairimorpha</taxon>
    </lineage>
</organism>
<name>A0A0F9YRL3_9MICR</name>
<dbReference type="AlphaFoldDB" id="A0A0F9YRL3"/>
<dbReference type="VEuPathDB" id="MicrosporidiaDB:AAJ76_2800043203"/>
<dbReference type="CDD" id="cd00071">
    <property type="entry name" value="GMPK"/>
    <property type="match status" value="1"/>
</dbReference>
<dbReference type="GO" id="GO:0004385">
    <property type="term" value="F:GMP kinase activity"/>
    <property type="evidence" value="ECO:0007669"/>
    <property type="project" value="TreeGrafter"/>
</dbReference>
<keyword evidence="3 5" id="KW-0418">Kinase</keyword>
<dbReference type="VEuPathDB" id="MicrosporidiaDB:G9O61_00g014410"/>
<dbReference type="Gene3D" id="3.40.50.300">
    <property type="entry name" value="P-loop containing nucleotide triphosphate hydrolases"/>
    <property type="match status" value="1"/>
</dbReference>
<evidence type="ECO:0000256" key="2">
    <source>
        <dbReference type="ARBA" id="ARBA00022679"/>
    </source>
</evidence>
<dbReference type="VEuPathDB" id="MicrosporidiaDB:NCER_101104"/>
<comment type="similarity">
    <text evidence="1">Belongs to the guanylate kinase family.</text>
</comment>
<evidence type="ECO:0000256" key="1">
    <source>
        <dbReference type="ARBA" id="ARBA00005790"/>
    </source>
</evidence>
<dbReference type="InterPro" id="IPR008145">
    <property type="entry name" value="GK/Ca_channel_bsu"/>
</dbReference>
<keyword evidence="2" id="KW-0808">Transferase</keyword>
<dbReference type="GO" id="GO:0005829">
    <property type="term" value="C:cytosol"/>
    <property type="evidence" value="ECO:0007669"/>
    <property type="project" value="TreeGrafter"/>
</dbReference>
<dbReference type="OMA" id="IFVFTGP"/>
<dbReference type="SMART" id="SM00072">
    <property type="entry name" value="GuKc"/>
    <property type="match status" value="1"/>
</dbReference>
<evidence type="ECO:0000259" key="4">
    <source>
        <dbReference type="PROSITE" id="PS50052"/>
    </source>
</evidence>
<sequence length="179" mass="21143">MYVIFTGPSGSGKTSIIRYLVKNYNLLLSVSYTTRQKREGEVDGIDYFFISKQEFSNKIDNNELEEYTYFNGNFYGTPKNDIENLILDLEYEGVTYFHYNKKDCILIYIDVDIQILVDRLVSRGTDEQELRNRMDKYSKYEELKKIIPFDFIVDNNGEFNSSVKILVDFLKNKNIIYCL</sequence>